<dbReference type="Pfam" id="PF00672">
    <property type="entry name" value="HAMP"/>
    <property type="match status" value="1"/>
</dbReference>
<comment type="caution">
    <text evidence="14">The sequence shown here is derived from an EMBL/GenBank/DDBJ whole genome shotgun (WGS) entry which is preliminary data.</text>
</comment>
<evidence type="ECO:0000256" key="10">
    <source>
        <dbReference type="ARBA" id="ARBA00023012"/>
    </source>
</evidence>
<keyword evidence="8" id="KW-0067">ATP-binding</keyword>
<evidence type="ECO:0000256" key="5">
    <source>
        <dbReference type="ARBA" id="ARBA00022692"/>
    </source>
</evidence>
<evidence type="ECO:0000313" key="14">
    <source>
        <dbReference type="EMBL" id="MFD1220214.1"/>
    </source>
</evidence>
<dbReference type="Pfam" id="PF02518">
    <property type="entry name" value="HATPase_c"/>
    <property type="match status" value="1"/>
</dbReference>
<comment type="subcellular location">
    <subcellularLocation>
        <location evidence="1">Cell membrane</location>
        <topology evidence="1">Multi-pass membrane protein</topology>
    </subcellularLocation>
</comment>
<dbReference type="Gene3D" id="1.10.8.500">
    <property type="entry name" value="HAMP domain in histidine kinase"/>
    <property type="match status" value="1"/>
</dbReference>
<keyword evidence="11 12" id="KW-0472">Membrane</keyword>
<evidence type="ECO:0000256" key="2">
    <source>
        <dbReference type="ARBA" id="ARBA00022475"/>
    </source>
</evidence>
<dbReference type="CDD" id="cd06225">
    <property type="entry name" value="HAMP"/>
    <property type="match status" value="1"/>
</dbReference>
<dbReference type="RefSeq" id="WP_345586954.1">
    <property type="nucleotide sequence ID" value="NZ_BAABJG010000006.1"/>
</dbReference>
<keyword evidence="2" id="KW-1003">Cell membrane</keyword>
<evidence type="ECO:0000256" key="7">
    <source>
        <dbReference type="ARBA" id="ARBA00022777"/>
    </source>
</evidence>
<dbReference type="InterPro" id="IPR003660">
    <property type="entry name" value="HAMP_dom"/>
</dbReference>
<dbReference type="InterPro" id="IPR050640">
    <property type="entry name" value="Bact_2-comp_sensor_kinase"/>
</dbReference>
<dbReference type="GO" id="GO:0004673">
    <property type="term" value="F:protein histidine kinase activity"/>
    <property type="evidence" value="ECO:0007669"/>
    <property type="project" value="UniProtKB-EC"/>
</dbReference>
<dbReference type="SUPFAM" id="SSF55874">
    <property type="entry name" value="ATPase domain of HSP90 chaperone/DNA topoisomerase II/histidine kinase"/>
    <property type="match status" value="1"/>
</dbReference>
<keyword evidence="7 14" id="KW-0418">Kinase</keyword>
<protein>
    <submittedName>
        <fullName evidence="14">Sensor histidine kinase</fullName>
        <ecNumber evidence="14">2.7.13.3</ecNumber>
    </submittedName>
</protein>
<evidence type="ECO:0000256" key="11">
    <source>
        <dbReference type="ARBA" id="ARBA00023136"/>
    </source>
</evidence>
<evidence type="ECO:0000256" key="9">
    <source>
        <dbReference type="ARBA" id="ARBA00022989"/>
    </source>
</evidence>
<keyword evidence="4 14" id="KW-0808">Transferase</keyword>
<evidence type="ECO:0000256" key="8">
    <source>
        <dbReference type="ARBA" id="ARBA00022840"/>
    </source>
</evidence>
<dbReference type="SUPFAM" id="SSF158472">
    <property type="entry name" value="HAMP domain-like"/>
    <property type="match status" value="1"/>
</dbReference>
<dbReference type="EMBL" id="JBHTLU010000013">
    <property type="protein sequence ID" value="MFD1220214.1"/>
    <property type="molecule type" value="Genomic_DNA"/>
</dbReference>
<evidence type="ECO:0000256" key="4">
    <source>
        <dbReference type="ARBA" id="ARBA00022679"/>
    </source>
</evidence>
<dbReference type="Pfam" id="PF06580">
    <property type="entry name" value="His_kinase"/>
    <property type="match status" value="1"/>
</dbReference>
<proteinExistence type="predicted"/>
<keyword evidence="3" id="KW-0597">Phosphoprotein</keyword>
<dbReference type="PANTHER" id="PTHR34220">
    <property type="entry name" value="SENSOR HISTIDINE KINASE YPDA"/>
    <property type="match status" value="1"/>
</dbReference>
<evidence type="ECO:0000256" key="3">
    <source>
        <dbReference type="ARBA" id="ARBA00022553"/>
    </source>
</evidence>
<evidence type="ECO:0000256" key="6">
    <source>
        <dbReference type="ARBA" id="ARBA00022741"/>
    </source>
</evidence>
<feature type="transmembrane region" description="Helical" evidence="12">
    <location>
        <begin position="301"/>
        <end position="319"/>
    </location>
</feature>
<name>A0ABW3UJ06_9BACL</name>
<dbReference type="InterPro" id="IPR003594">
    <property type="entry name" value="HATPase_dom"/>
</dbReference>
<keyword evidence="15" id="KW-1185">Reference proteome</keyword>
<sequence>MIRNSIRNRLIIFLLAATIIPISTSMVITYFFTKQTISAEAIASSSNLIYQGKTNIMNYLKVLEQNSLSVYNDTTLYKIIENGDSDYLSISEISRGLQTLYNSVKEIRQTYLYIAKSDRSFSILLGNPLRNEGQVAKYLPDMKGVDLRLEPTHLIHDYKMGSIFYVPPSSVITLHRSIQNALTQQELGILSIDFSLDVIRTISEQLTTPGQDELYILDQDGTVIYGTDPAAVGHVLHEDWAEHLLAMPDSKGSFEWKSKSFSGIHIYERMSTPYMNWTLVKRIPYESLYKNARELTKINTLIFSLFLIVVISATLYISFRFTAPIKNLIGYINKIQTGNMQVDIQVNSNDEIGILARRFRLMMQTINNLILSEYKLDLANKTNQLKALQAQINPHFLYNSLQSIGTLALQHQAPKIYSLLSSLAKMMRYSMNTDETIVPLKQELDHVKSYLQLQMQRFENDLSVSFEVEDDTLDIEVPKMILQPLVENYFKHGFDPREKSNSLRIAGKLLEKEQLQLIVEDNGSGMEAEKLAKLQRQLSKHLKASAEPSESIGLLNVSSRLQLYFPGAAMNIEACDPSGVKVTITIPLAAVTR</sequence>
<evidence type="ECO:0000259" key="13">
    <source>
        <dbReference type="PROSITE" id="PS50885"/>
    </source>
</evidence>
<gene>
    <name evidence="14" type="ORF">ACFQ4B_08790</name>
</gene>
<keyword evidence="6" id="KW-0547">Nucleotide-binding</keyword>
<dbReference type="InterPro" id="IPR010559">
    <property type="entry name" value="Sig_transdc_His_kin_internal"/>
</dbReference>
<keyword evidence="9 12" id="KW-1133">Transmembrane helix</keyword>
<evidence type="ECO:0000256" key="1">
    <source>
        <dbReference type="ARBA" id="ARBA00004651"/>
    </source>
</evidence>
<evidence type="ECO:0000256" key="12">
    <source>
        <dbReference type="SAM" id="Phobius"/>
    </source>
</evidence>
<evidence type="ECO:0000313" key="15">
    <source>
        <dbReference type="Proteomes" id="UP001597180"/>
    </source>
</evidence>
<dbReference type="Gene3D" id="3.30.565.10">
    <property type="entry name" value="Histidine kinase-like ATPase, C-terminal domain"/>
    <property type="match status" value="1"/>
</dbReference>
<keyword evidence="5 12" id="KW-0812">Transmembrane</keyword>
<dbReference type="Gene3D" id="3.30.450.20">
    <property type="entry name" value="PAS domain"/>
    <property type="match status" value="1"/>
</dbReference>
<keyword evidence="10" id="KW-0902">Two-component regulatory system</keyword>
<dbReference type="SMART" id="SM00304">
    <property type="entry name" value="HAMP"/>
    <property type="match status" value="1"/>
</dbReference>
<reference evidence="15" key="1">
    <citation type="journal article" date="2019" name="Int. J. Syst. Evol. Microbiol.">
        <title>The Global Catalogue of Microorganisms (GCM) 10K type strain sequencing project: providing services to taxonomists for standard genome sequencing and annotation.</title>
        <authorList>
            <consortium name="The Broad Institute Genomics Platform"/>
            <consortium name="The Broad Institute Genome Sequencing Center for Infectious Disease"/>
            <person name="Wu L."/>
            <person name="Ma J."/>
        </authorList>
    </citation>
    <scope>NUCLEOTIDE SEQUENCE [LARGE SCALE GENOMIC DNA]</scope>
    <source>
        <strain evidence="15">CCUG 53270</strain>
    </source>
</reference>
<dbReference type="PANTHER" id="PTHR34220:SF11">
    <property type="entry name" value="SENSOR PROTEIN KINASE HPTS"/>
    <property type="match status" value="1"/>
</dbReference>
<dbReference type="Proteomes" id="UP001597180">
    <property type="component" value="Unassembled WGS sequence"/>
</dbReference>
<dbReference type="PROSITE" id="PS50885">
    <property type="entry name" value="HAMP"/>
    <property type="match status" value="1"/>
</dbReference>
<dbReference type="InterPro" id="IPR036890">
    <property type="entry name" value="HATPase_C_sf"/>
</dbReference>
<feature type="transmembrane region" description="Helical" evidence="12">
    <location>
        <begin position="12"/>
        <end position="32"/>
    </location>
</feature>
<feature type="domain" description="HAMP" evidence="13">
    <location>
        <begin position="319"/>
        <end position="371"/>
    </location>
</feature>
<accession>A0ABW3UJ06</accession>
<dbReference type="EC" id="2.7.13.3" evidence="14"/>
<organism evidence="14 15">
    <name type="scientific">Paenibacillus vulneris</name>
    <dbReference type="NCBI Taxonomy" id="1133364"/>
    <lineage>
        <taxon>Bacteria</taxon>
        <taxon>Bacillati</taxon>
        <taxon>Bacillota</taxon>
        <taxon>Bacilli</taxon>
        <taxon>Bacillales</taxon>
        <taxon>Paenibacillaceae</taxon>
        <taxon>Paenibacillus</taxon>
    </lineage>
</organism>